<gene>
    <name evidence="2" type="ORF">PARMNEM_LOCUS22066</name>
</gene>
<dbReference type="AlphaFoldDB" id="A0AAV1MBN9"/>
<sequence>MLVKRVNVNYTNSDRNLFKYLLNCEHIIFQIAVLICALSALLGLTSARPDSAGKHPLPGPGLSYGGIPYGSMSGNVAEYFKRQAPSLRSFSHSAAAHDVDYAPIEQWL</sequence>
<feature type="transmembrane region" description="Helical" evidence="1">
    <location>
        <begin position="20"/>
        <end position="44"/>
    </location>
</feature>
<dbReference type="EMBL" id="CAVLGL010000159">
    <property type="protein sequence ID" value="CAK1603752.1"/>
    <property type="molecule type" value="Genomic_DNA"/>
</dbReference>
<evidence type="ECO:0000313" key="3">
    <source>
        <dbReference type="Proteomes" id="UP001314205"/>
    </source>
</evidence>
<accession>A0AAV1MBN9</accession>
<evidence type="ECO:0000256" key="1">
    <source>
        <dbReference type="SAM" id="Phobius"/>
    </source>
</evidence>
<keyword evidence="1" id="KW-0812">Transmembrane</keyword>
<dbReference type="Proteomes" id="UP001314205">
    <property type="component" value="Unassembled WGS sequence"/>
</dbReference>
<protein>
    <submittedName>
        <fullName evidence="2">Uncharacterized protein</fullName>
    </submittedName>
</protein>
<keyword evidence="3" id="KW-1185">Reference proteome</keyword>
<evidence type="ECO:0000313" key="2">
    <source>
        <dbReference type="EMBL" id="CAK1603752.1"/>
    </source>
</evidence>
<reference evidence="2 3" key="1">
    <citation type="submission" date="2023-11" db="EMBL/GenBank/DDBJ databases">
        <authorList>
            <person name="Hedman E."/>
            <person name="Englund M."/>
            <person name="Stromberg M."/>
            <person name="Nyberg Akerstrom W."/>
            <person name="Nylinder S."/>
            <person name="Jareborg N."/>
            <person name="Kallberg Y."/>
            <person name="Kronander E."/>
        </authorList>
    </citation>
    <scope>NUCLEOTIDE SEQUENCE [LARGE SCALE GENOMIC DNA]</scope>
</reference>
<keyword evidence="1" id="KW-1133">Transmembrane helix</keyword>
<comment type="caution">
    <text evidence="2">The sequence shown here is derived from an EMBL/GenBank/DDBJ whole genome shotgun (WGS) entry which is preliminary data.</text>
</comment>
<proteinExistence type="predicted"/>
<organism evidence="2 3">
    <name type="scientific">Parnassius mnemosyne</name>
    <name type="common">clouded apollo</name>
    <dbReference type="NCBI Taxonomy" id="213953"/>
    <lineage>
        <taxon>Eukaryota</taxon>
        <taxon>Metazoa</taxon>
        <taxon>Ecdysozoa</taxon>
        <taxon>Arthropoda</taxon>
        <taxon>Hexapoda</taxon>
        <taxon>Insecta</taxon>
        <taxon>Pterygota</taxon>
        <taxon>Neoptera</taxon>
        <taxon>Endopterygota</taxon>
        <taxon>Lepidoptera</taxon>
        <taxon>Glossata</taxon>
        <taxon>Ditrysia</taxon>
        <taxon>Papilionoidea</taxon>
        <taxon>Papilionidae</taxon>
        <taxon>Parnassiinae</taxon>
        <taxon>Parnassini</taxon>
        <taxon>Parnassius</taxon>
        <taxon>Driopa</taxon>
    </lineage>
</organism>
<name>A0AAV1MBN9_9NEOP</name>
<keyword evidence="1" id="KW-0472">Membrane</keyword>